<feature type="compositionally biased region" description="Basic residues" evidence="1">
    <location>
        <begin position="134"/>
        <end position="144"/>
    </location>
</feature>
<reference evidence="2 3" key="1">
    <citation type="journal article" date="2018" name="PLoS Pathog.">
        <title>Evolution of structural diversity of trichothecenes, a family of toxins produced by plant pathogenic and entomopathogenic fungi.</title>
        <authorList>
            <person name="Proctor R.H."/>
            <person name="McCormick S.P."/>
            <person name="Kim H.S."/>
            <person name="Cardoza R.E."/>
            <person name="Stanley A.M."/>
            <person name="Lindo L."/>
            <person name="Kelly A."/>
            <person name="Brown D.W."/>
            <person name="Lee T."/>
            <person name="Vaughan M.M."/>
            <person name="Alexander N.J."/>
            <person name="Busman M."/>
            <person name="Gutierrez S."/>
        </authorList>
    </citation>
    <scope>NUCLEOTIDE SEQUENCE [LARGE SCALE GENOMIC DNA]</scope>
    <source>
        <strain evidence="2 3">IBT 40837</strain>
    </source>
</reference>
<keyword evidence="3" id="KW-1185">Reference proteome</keyword>
<dbReference type="InterPro" id="IPR022024">
    <property type="entry name" value="DUF3602"/>
</dbReference>
<evidence type="ECO:0000313" key="2">
    <source>
        <dbReference type="EMBL" id="RFU71904.1"/>
    </source>
</evidence>
<dbReference type="Proteomes" id="UP000266272">
    <property type="component" value="Unassembled WGS sequence"/>
</dbReference>
<dbReference type="OrthoDB" id="3063476at2759"/>
<dbReference type="InterPro" id="IPR053203">
    <property type="entry name" value="Cisplatin_resist-associated"/>
</dbReference>
<organism evidence="2 3">
    <name type="scientific">Trichoderma arundinaceum</name>
    <dbReference type="NCBI Taxonomy" id="490622"/>
    <lineage>
        <taxon>Eukaryota</taxon>
        <taxon>Fungi</taxon>
        <taxon>Dikarya</taxon>
        <taxon>Ascomycota</taxon>
        <taxon>Pezizomycotina</taxon>
        <taxon>Sordariomycetes</taxon>
        <taxon>Hypocreomycetidae</taxon>
        <taxon>Hypocreales</taxon>
        <taxon>Hypocreaceae</taxon>
        <taxon>Trichoderma</taxon>
    </lineage>
</organism>
<accession>A0A395N7P4</accession>
<dbReference type="PANTHER" id="PTHR34693:SF1">
    <property type="entry name" value="PROTEIN PAR32"/>
    <property type="match status" value="1"/>
</dbReference>
<feature type="compositionally biased region" description="Basic and acidic residues" evidence="1">
    <location>
        <begin position="114"/>
        <end position="130"/>
    </location>
</feature>
<dbReference type="AlphaFoldDB" id="A0A395N7P4"/>
<name>A0A395N7P4_TRIAR</name>
<dbReference type="EMBL" id="PXOA01001112">
    <property type="protein sequence ID" value="RFU71904.1"/>
    <property type="molecule type" value="Genomic_DNA"/>
</dbReference>
<dbReference type="Pfam" id="PF12223">
    <property type="entry name" value="DUF3602"/>
    <property type="match status" value="1"/>
</dbReference>
<comment type="caution">
    <text evidence="2">The sequence shown here is derived from an EMBL/GenBank/DDBJ whole genome shotgun (WGS) entry which is preliminary data.</text>
</comment>
<feature type="region of interest" description="Disordered" evidence="1">
    <location>
        <begin position="1"/>
        <end position="59"/>
    </location>
</feature>
<feature type="region of interest" description="Disordered" evidence="1">
    <location>
        <begin position="100"/>
        <end position="144"/>
    </location>
</feature>
<evidence type="ECO:0000313" key="3">
    <source>
        <dbReference type="Proteomes" id="UP000266272"/>
    </source>
</evidence>
<dbReference type="PANTHER" id="PTHR34693">
    <property type="entry name" value="PROTEIN PAR32"/>
    <property type="match status" value="1"/>
</dbReference>
<protein>
    <submittedName>
        <fullName evidence="2">Uncharacterized protein</fullName>
    </submittedName>
</protein>
<proteinExistence type="predicted"/>
<sequence length="144" mass="15522">MTSQFASHGRGGAGNMADAAQSPKIKASDLETPVLKTAVVTTGRGGTGNMTKNKDPHETRLRQDVKAVPRRLSAGAQYVGRGGAGNVFKGEEELEELARNRSVEQAIDEAPENDSEKTSDKTTVKTDKVDPTATKRRWLFGKRP</sequence>
<evidence type="ECO:0000256" key="1">
    <source>
        <dbReference type="SAM" id="MobiDB-lite"/>
    </source>
</evidence>
<gene>
    <name evidence="2" type="ORF">TARUN_10362</name>
</gene>